<dbReference type="SMART" id="SM00028">
    <property type="entry name" value="TPR"/>
    <property type="match status" value="2"/>
</dbReference>
<dbReference type="SUPFAM" id="SSF69318">
    <property type="entry name" value="Integrin alpha N-terminal domain"/>
    <property type="match status" value="1"/>
</dbReference>
<dbReference type="Proteomes" id="UP001239462">
    <property type="component" value="Unassembled WGS sequence"/>
</dbReference>
<evidence type="ECO:0000313" key="6">
    <source>
        <dbReference type="Proteomes" id="UP001239462"/>
    </source>
</evidence>
<dbReference type="InterPro" id="IPR011519">
    <property type="entry name" value="UnbV_ASPIC"/>
</dbReference>
<feature type="compositionally biased region" description="Low complexity" evidence="3">
    <location>
        <begin position="52"/>
        <end position="66"/>
    </location>
</feature>
<dbReference type="EMBL" id="JASZZN010000013">
    <property type="protein sequence ID" value="MDM4017293.1"/>
    <property type="molecule type" value="Genomic_DNA"/>
</dbReference>
<dbReference type="PANTHER" id="PTHR16026">
    <property type="entry name" value="CARTILAGE ACIDIC PROTEIN 1"/>
    <property type="match status" value="1"/>
</dbReference>
<comment type="caution">
    <text evidence="5">The sequence shown here is derived from an EMBL/GenBank/DDBJ whole genome shotgun (WGS) entry which is preliminary data.</text>
</comment>
<keyword evidence="6" id="KW-1185">Reference proteome</keyword>
<dbReference type="PROSITE" id="PS51257">
    <property type="entry name" value="PROKAR_LIPOPROTEIN"/>
    <property type="match status" value="1"/>
</dbReference>
<dbReference type="PANTHER" id="PTHR16026:SF0">
    <property type="entry name" value="CARTILAGE ACIDIC PROTEIN 1"/>
    <property type="match status" value="1"/>
</dbReference>
<dbReference type="InterPro" id="IPR027039">
    <property type="entry name" value="Crtac1"/>
</dbReference>
<dbReference type="RefSeq" id="WP_289164742.1">
    <property type="nucleotide sequence ID" value="NZ_JASZZN010000013.1"/>
</dbReference>
<proteinExistence type="predicted"/>
<protein>
    <submittedName>
        <fullName evidence="5">FG-GAP-like repeat-containing protein</fullName>
    </submittedName>
</protein>
<evidence type="ECO:0000256" key="2">
    <source>
        <dbReference type="PROSITE-ProRule" id="PRU00339"/>
    </source>
</evidence>
<dbReference type="PROSITE" id="PS50005">
    <property type="entry name" value="TPR"/>
    <property type="match status" value="1"/>
</dbReference>
<feature type="domain" description="ASPIC/UnbV" evidence="4">
    <location>
        <begin position="976"/>
        <end position="1041"/>
    </location>
</feature>
<keyword evidence="1" id="KW-0732">Signal</keyword>
<dbReference type="Pfam" id="PF13517">
    <property type="entry name" value="FG-GAP_3"/>
    <property type="match status" value="2"/>
</dbReference>
<accession>A0ABT7PLB6</accession>
<dbReference type="Gene3D" id="2.130.10.130">
    <property type="entry name" value="Integrin alpha, N-terminal"/>
    <property type="match status" value="2"/>
</dbReference>
<dbReference type="InterPro" id="IPR011990">
    <property type="entry name" value="TPR-like_helical_dom_sf"/>
</dbReference>
<feature type="region of interest" description="Disordered" evidence="3">
    <location>
        <begin position="35"/>
        <end position="96"/>
    </location>
</feature>
<keyword evidence="2" id="KW-0802">TPR repeat</keyword>
<feature type="compositionally biased region" description="Basic and acidic residues" evidence="3">
    <location>
        <begin position="502"/>
        <end position="515"/>
    </location>
</feature>
<dbReference type="InterPro" id="IPR019734">
    <property type="entry name" value="TPR_rpt"/>
</dbReference>
<name>A0ABT7PLB6_9BACT</name>
<feature type="repeat" description="TPR" evidence="2">
    <location>
        <begin position="344"/>
        <end position="377"/>
    </location>
</feature>
<dbReference type="Pfam" id="PF14559">
    <property type="entry name" value="TPR_19"/>
    <property type="match status" value="1"/>
</dbReference>
<organism evidence="5 6">
    <name type="scientific">Roseiconus lacunae</name>
    <dbReference type="NCBI Taxonomy" id="2605694"/>
    <lineage>
        <taxon>Bacteria</taxon>
        <taxon>Pseudomonadati</taxon>
        <taxon>Planctomycetota</taxon>
        <taxon>Planctomycetia</taxon>
        <taxon>Pirellulales</taxon>
        <taxon>Pirellulaceae</taxon>
        <taxon>Roseiconus</taxon>
    </lineage>
</organism>
<evidence type="ECO:0000256" key="1">
    <source>
        <dbReference type="ARBA" id="ARBA00022729"/>
    </source>
</evidence>
<sequence length="1051" mass="115127">MLSRSPASGVPLVAAWDLVATVLLICGAVGCGKSDTETRLEDSSTSQMSPVTDDSSASNASATTADPSNESTVTKADTGSSDGDQTTTGEAHSGLAMSRERQIDAALNAQDDQRFGEAIAILQQLVLQDPKDYVCIFHLANAEAGRGNLELATELLAEIPPTAPDSGLPALGVAADWYMQLENYELAERRYRQILQLAPQFNIARRRLAFLLNRQGRRHEANALVRELCRAGDVMQDELFGLIVESDAMYDSAGGENDSVRSPRQTSAADDRLYRPIGPLAEARYEFTRQRYSRAVEILQPSIESGNASQAAIAFYGLAAAEGQLEQSFRQWFTSTNESTQVFPEYWSAIGTYLLRETRYREAVGALAEAIRLDASDHRSVRRLIQCFRSLDDPEKETAFQTRYKHLNRAISLGNEVADATEPKTRSDKMAELADQLIQLDRPLEAILWKSLALGAMPNHRTELQQLGQSLQTVVASRSGFPNAAQRWCGVDLSSFEKPRLSADDVDVASRDESLPKPTKRQAQPARFQNVAPDVNLNHGYDVATKPQPNRFAIYQQLGGGVAVIDYDLDGWGDLYLAQGAADPPKFEAERSNQLLRHIPGRATSLLDQTEAAGLTQRQYTIGVTSGDWNQDGFPDLAISNLGINQLWINRGDGTFDSRNLDRQADFERCVSSIAMGDLTGDHLPDLVALNYLRDPDLIRRPALDTDGNVAASIAPLEFQPALDSLYQNSVTGDFARRSIGNLPDDACTGLGVMIANVDQQLGNECFVGNDALQNQLWKQTQEGSLLDVAIATGCAYGAHSLATAAMGIAAADFDRSGTLDFHITNFSKEPVSLYLGRDGTFRDLAIRFGLAPESTPMVGFGTQPLDYDNDGWIDLIVTNGHVDDLGHKGETFRQPMQLFANLGDRFETIASDDDRYWNAPHLGRALASLDFNRDGRLDCVVTHIAEPTALLVNQTETDHHWLQLRLIGTASERDAVGAHVTVVAGDQQFEHWVCSGDGYLCKNESIIHVGLGDIPTVDQIIVRWPTGTREVFQMSDIDQRATLVEGQSGE</sequence>
<dbReference type="Gene3D" id="1.25.40.10">
    <property type="entry name" value="Tetratricopeptide repeat domain"/>
    <property type="match status" value="2"/>
</dbReference>
<feature type="region of interest" description="Disordered" evidence="3">
    <location>
        <begin position="502"/>
        <end position="529"/>
    </location>
</feature>
<dbReference type="InterPro" id="IPR028994">
    <property type="entry name" value="Integrin_alpha_N"/>
</dbReference>
<reference evidence="5 6" key="1">
    <citation type="submission" date="2023-06" db="EMBL/GenBank/DDBJ databases">
        <title>Roseiconus lacunae JC819 isolated from Gulf of Mannar region, Tamil Nadu.</title>
        <authorList>
            <person name="Pk S."/>
            <person name="Ch S."/>
            <person name="Ch V.R."/>
        </authorList>
    </citation>
    <scope>NUCLEOTIDE SEQUENCE [LARGE SCALE GENOMIC DNA]</scope>
    <source>
        <strain evidence="5 6">JC819</strain>
    </source>
</reference>
<feature type="compositionally biased region" description="Low complexity" evidence="3">
    <location>
        <begin position="77"/>
        <end position="89"/>
    </location>
</feature>
<gene>
    <name evidence="5" type="ORF">QTN89_17735</name>
</gene>
<evidence type="ECO:0000313" key="5">
    <source>
        <dbReference type="EMBL" id="MDM4017293.1"/>
    </source>
</evidence>
<evidence type="ECO:0000259" key="4">
    <source>
        <dbReference type="Pfam" id="PF07593"/>
    </source>
</evidence>
<dbReference type="InterPro" id="IPR013517">
    <property type="entry name" value="FG-GAP"/>
</dbReference>
<evidence type="ECO:0000256" key="3">
    <source>
        <dbReference type="SAM" id="MobiDB-lite"/>
    </source>
</evidence>
<dbReference type="Pfam" id="PF07593">
    <property type="entry name" value="UnbV_ASPIC"/>
    <property type="match status" value="1"/>
</dbReference>
<dbReference type="SUPFAM" id="SSF48452">
    <property type="entry name" value="TPR-like"/>
    <property type="match status" value="2"/>
</dbReference>